<dbReference type="EMBL" id="PQNK01000003">
    <property type="protein sequence ID" value="RRO87527.1"/>
    <property type="molecule type" value="Genomic_DNA"/>
</dbReference>
<protein>
    <submittedName>
        <fullName evidence="7">Amino acid ABC transporter substrate-binding protein</fullName>
    </submittedName>
</protein>
<feature type="compositionally biased region" description="Basic and acidic residues" evidence="4">
    <location>
        <begin position="346"/>
        <end position="362"/>
    </location>
</feature>
<organism evidence="7 8">
    <name type="scientific">Corynebacterium bovis</name>
    <dbReference type="NCBI Taxonomy" id="36808"/>
    <lineage>
        <taxon>Bacteria</taxon>
        <taxon>Bacillati</taxon>
        <taxon>Actinomycetota</taxon>
        <taxon>Actinomycetes</taxon>
        <taxon>Mycobacteriales</taxon>
        <taxon>Corynebacteriaceae</taxon>
        <taxon>Corynebacterium</taxon>
    </lineage>
</organism>
<dbReference type="Gene3D" id="3.40.190.10">
    <property type="entry name" value="Periplasmic binding protein-like II"/>
    <property type="match status" value="2"/>
</dbReference>
<dbReference type="Pfam" id="PF00497">
    <property type="entry name" value="SBP_bac_3"/>
    <property type="match status" value="1"/>
</dbReference>
<reference evidence="7 8" key="1">
    <citation type="submission" date="2018-01" db="EMBL/GenBank/DDBJ databases">
        <title>Twenty Corynebacterium bovis Genomes.</title>
        <authorList>
            <person name="Gulvik C.A."/>
        </authorList>
    </citation>
    <scope>NUCLEOTIDE SEQUENCE [LARGE SCALE GENOMIC DNA]</scope>
    <source>
        <strain evidence="7 8">F6900</strain>
    </source>
</reference>
<dbReference type="AlphaFoldDB" id="A0A3R8PJ16"/>
<dbReference type="Proteomes" id="UP000276526">
    <property type="component" value="Unassembled WGS sequence"/>
</dbReference>
<accession>A0A3R8PJ16</accession>
<dbReference type="SUPFAM" id="SSF53850">
    <property type="entry name" value="Periplasmic binding protein-like II"/>
    <property type="match status" value="1"/>
</dbReference>
<dbReference type="SMART" id="SM00062">
    <property type="entry name" value="PBPb"/>
    <property type="match status" value="1"/>
</dbReference>
<evidence type="ECO:0000256" key="1">
    <source>
        <dbReference type="ARBA" id="ARBA00010333"/>
    </source>
</evidence>
<evidence type="ECO:0000256" key="5">
    <source>
        <dbReference type="SAM" id="SignalP"/>
    </source>
</evidence>
<gene>
    <name evidence="7" type="ORF">CXF48_02815</name>
</gene>
<evidence type="ECO:0000256" key="2">
    <source>
        <dbReference type="ARBA" id="ARBA00022448"/>
    </source>
</evidence>
<dbReference type="PANTHER" id="PTHR30085">
    <property type="entry name" value="AMINO ACID ABC TRANSPORTER PERMEASE"/>
    <property type="match status" value="1"/>
</dbReference>
<feature type="region of interest" description="Disordered" evidence="4">
    <location>
        <begin position="331"/>
        <end position="362"/>
    </location>
</feature>
<keyword evidence="3 5" id="KW-0732">Signal</keyword>
<comment type="caution">
    <text evidence="7">The sequence shown here is derived from an EMBL/GenBank/DDBJ whole genome shotgun (WGS) entry which is preliminary data.</text>
</comment>
<dbReference type="GO" id="GO:0005576">
    <property type="term" value="C:extracellular region"/>
    <property type="evidence" value="ECO:0007669"/>
    <property type="project" value="TreeGrafter"/>
</dbReference>
<evidence type="ECO:0000313" key="8">
    <source>
        <dbReference type="Proteomes" id="UP000276526"/>
    </source>
</evidence>
<feature type="signal peptide" evidence="5">
    <location>
        <begin position="1"/>
        <end position="30"/>
    </location>
</feature>
<feature type="compositionally biased region" description="Polar residues" evidence="4">
    <location>
        <begin position="55"/>
        <end position="71"/>
    </location>
</feature>
<feature type="region of interest" description="Disordered" evidence="4">
    <location>
        <begin position="45"/>
        <end position="83"/>
    </location>
</feature>
<sequence length="362" mass="39076">MSPLSVPPRRAPLRVCAALTLAAVTLSACSSPDFTLPAWPTVTDDAGDDLPAGATMTSATADPSDAGTSASAPPVGSLPPDDRTAAERVPQIIDRGRLIVGVAQSLNGLGFRDPVTGDLAGFEVDLAREIARDIFGDPTKVDFRYVESTRRDDALTTGDVDLIIRTMTVTRDRQDEIEFSTPYLTTGTAVLAMRDAGIDGSDDLAGRTVCVARDSTSARRVWTEIPHGDVLLTQTWPDCLMAAQRHQVDAVFSDSAILAGLRAQDPHTEFVDLPSPTVQRYAVAAASSASGRDTGGLIRQVNATVERIRDDGTWRRSYDRWLRQYLGPADPPPLSYRTEAQSADLARSRAEVRGNRTREEQR</sequence>
<dbReference type="OrthoDB" id="9807888at2"/>
<dbReference type="GO" id="GO:0006865">
    <property type="term" value="P:amino acid transport"/>
    <property type="evidence" value="ECO:0007669"/>
    <property type="project" value="TreeGrafter"/>
</dbReference>
<proteinExistence type="inferred from homology"/>
<dbReference type="GO" id="GO:0030288">
    <property type="term" value="C:outer membrane-bounded periplasmic space"/>
    <property type="evidence" value="ECO:0007669"/>
    <property type="project" value="TreeGrafter"/>
</dbReference>
<dbReference type="PANTHER" id="PTHR30085:SF6">
    <property type="entry name" value="ABC TRANSPORTER GLUTAMINE-BINDING PROTEIN GLNH"/>
    <property type="match status" value="1"/>
</dbReference>
<dbReference type="InterPro" id="IPR001638">
    <property type="entry name" value="Solute-binding_3/MltF_N"/>
</dbReference>
<evidence type="ECO:0000313" key="7">
    <source>
        <dbReference type="EMBL" id="RRO87527.1"/>
    </source>
</evidence>
<evidence type="ECO:0000256" key="3">
    <source>
        <dbReference type="ARBA" id="ARBA00022729"/>
    </source>
</evidence>
<name>A0A3R8PJ16_9CORY</name>
<comment type="similarity">
    <text evidence="1">Belongs to the bacterial solute-binding protein 3 family.</text>
</comment>
<evidence type="ECO:0000256" key="4">
    <source>
        <dbReference type="SAM" id="MobiDB-lite"/>
    </source>
</evidence>
<keyword evidence="2" id="KW-0813">Transport</keyword>
<dbReference type="InterPro" id="IPR051455">
    <property type="entry name" value="Bact_solute-bind_prot3"/>
</dbReference>
<evidence type="ECO:0000259" key="6">
    <source>
        <dbReference type="SMART" id="SM00062"/>
    </source>
</evidence>
<feature type="chain" id="PRO_5039619726" evidence="5">
    <location>
        <begin position="31"/>
        <end position="362"/>
    </location>
</feature>
<feature type="domain" description="Solute-binding protein family 3/N-terminal" evidence="6">
    <location>
        <begin position="97"/>
        <end position="323"/>
    </location>
</feature>
<dbReference type="RefSeq" id="WP_010266281.1">
    <property type="nucleotide sequence ID" value="NZ_CP066067.1"/>
</dbReference>